<dbReference type="SUPFAM" id="SSF103481">
    <property type="entry name" value="Multidrug resistance efflux transporter EmrE"/>
    <property type="match status" value="1"/>
</dbReference>
<feature type="transmembrane region" description="Helical" evidence="7">
    <location>
        <begin position="328"/>
        <end position="346"/>
    </location>
</feature>
<dbReference type="GO" id="GO:0016020">
    <property type="term" value="C:membrane"/>
    <property type="evidence" value="ECO:0007669"/>
    <property type="project" value="UniProtKB-SubCell"/>
</dbReference>
<dbReference type="InterPro" id="IPR030182">
    <property type="entry name" value="PUP_plant"/>
</dbReference>
<keyword evidence="3 7" id="KW-0813">Transport</keyword>
<accession>A0AAP0GF37</accession>
<feature type="transmembrane region" description="Helical" evidence="7">
    <location>
        <begin position="194"/>
        <end position="215"/>
    </location>
</feature>
<feature type="transmembrane region" description="Helical" evidence="7">
    <location>
        <begin position="300"/>
        <end position="322"/>
    </location>
</feature>
<keyword evidence="5 7" id="KW-1133">Transmembrane helix</keyword>
<evidence type="ECO:0000256" key="5">
    <source>
        <dbReference type="ARBA" id="ARBA00022989"/>
    </source>
</evidence>
<dbReference type="GO" id="GO:0005345">
    <property type="term" value="F:purine nucleobase transmembrane transporter activity"/>
    <property type="evidence" value="ECO:0007669"/>
    <property type="project" value="UniProtKB-UniRule"/>
</dbReference>
<comment type="subcellular location">
    <subcellularLocation>
        <location evidence="1 7">Membrane</location>
        <topology evidence="1 7">Multi-pass membrane protein</topology>
    </subcellularLocation>
</comment>
<name>A0AAP0GF37_9ASPA</name>
<comment type="similarity">
    <text evidence="2 7">Belongs to the purine permeases (TC 2.A.7.14) family.</text>
</comment>
<comment type="caution">
    <text evidence="8">The sequence shown here is derived from an EMBL/GenBank/DDBJ whole genome shotgun (WGS) entry which is preliminary data.</text>
</comment>
<feature type="transmembrane region" description="Helical" evidence="7">
    <location>
        <begin position="227"/>
        <end position="253"/>
    </location>
</feature>
<feature type="transmembrane region" description="Helical" evidence="7">
    <location>
        <begin position="61"/>
        <end position="83"/>
    </location>
</feature>
<keyword evidence="6 7" id="KW-0472">Membrane</keyword>
<keyword evidence="4 7" id="KW-0812">Transmembrane</keyword>
<keyword evidence="9" id="KW-1185">Reference proteome</keyword>
<dbReference type="InterPro" id="IPR037185">
    <property type="entry name" value="EmrE-like"/>
</dbReference>
<evidence type="ECO:0000256" key="4">
    <source>
        <dbReference type="ARBA" id="ARBA00022692"/>
    </source>
</evidence>
<dbReference type="EMBL" id="JBBWWQ010000001">
    <property type="protein sequence ID" value="KAK8956880.1"/>
    <property type="molecule type" value="Genomic_DNA"/>
</dbReference>
<dbReference type="PANTHER" id="PTHR31376">
    <property type="entry name" value="OS09G0467300 PROTEIN-RELATED"/>
    <property type="match status" value="1"/>
</dbReference>
<feature type="transmembrane region" description="Helical" evidence="7">
    <location>
        <begin position="99"/>
        <end position="119"/>
    </location>
</feature>
<dbReference type="Pfam" id="PF16913">
    <property type="entry name" value="PUNUT"/>
    <property type="match status" value="1"/>
</dbReference>
<feature type="transmembrane region" description="Helical" evidence="7">
    <location>
        <begin position="28"/>
        <end position="49"/>
    </location>
</feature>
<evidence type="ECO:0000256" key="1">
    <source>
        <dbReference type="ARBA" id="ARBA00004141"/>
    </source>
</evidence>
<reference evidence="8 9" key="1">
    <citation type="journal article" date="2022" name="Nat. Plants">
        <title>Genomes of leafy and leafless Platanthera orchids illuminate the evolution of mycoheterotrophy.</title>
        <authorList>
            <person name="Li M.H."/>
            <person name="Liu K.W."/>
            <person name="Li Z."/>
            <person name="Lu H.C."/>
            <person name="Ye Q.L."/>
            <person name="Zhang D."/>
            <person name="Wang J.Y."/>
            <person name="Li Y.F."/>
            <person name="Zhong Z.M."/>
            <person name="Liu X."/>
            <person name="Yu X."/>
            <person name="Liu D.K."/>
            <person name="Tu X.D."/>
            <person name="Liu B."/>
            <person name="Hao Y."/>
            <person name="Liao X.Y."/>
            <person name="Jiang Y.T."/>
            <person name="Sun W.H."/>
            <person name="Chen J."/>
            <person name="Chen Y.Q."/>
            <person name="Ai Y."/>
            <person name="Zhai J.W."/>
            <person name="Wu S.S."/>
            <person name="Zhou Z."/>
            <person name="Hsiao Y.Y."/>
            <person name="Wu W.L."/>
            <person name="Chen Y.Y."/>
            <person name="Lin Y.F."/>
            <person name="Hsu J.L."/>
            <person name="Li C.Y."/>
            <person name="Wang Z.W."/>
            <person name="Zhao X."/>
            <person name="Zhong W.Y."/>
            <person name="Ma X.K."/>
            <person name="Ma L."/>
            <person name="Huang J."/>
            <person name="Chen G.Z."/>
            <person name="Huang M.Z."/>
            <person name="Huang L."/>
            <person name="Peng D.H."/>
            <person name="Luo Y.B."/>
            <person name="Zou S.Q."/>
            <person name="Chen S.P."/>
            <person name="Lan S."/>
            <person name="Tsai W.C."/>
            <person name="Van de Peer Y."/>
            <person name="Liu Z.J."/>
        </authorList>
    </citation>
    <scope>NUCLEOTIDE SEQUENCE [LARGE SCALE GENOMIC DNA]</scope>
    <source>
        <strain evidence="8">Lor287</strain>
    </source>
</reference>
<gene>
    <name evidence="8" type="primary">PUP3</name>
    <name evidence="8" type="ORF">KSP39_PZI001369</name>
</gene>
<feature type="transmembrane region" description="Helical" evidence="7">
    <location>
        <begin position="273"/>
        <end position="293"/>
    </location>
</feature>
<evidence type="ECO:0000256" key="6">
    <source>
        <dbReference type="ARBA" id="ARBA00023136"/>
    </source>
</evidence>
<organism evidence="8 9">
    <name type="scientific">Platanthera zijinensis</name>
    <dbReference type="NCBI Taxonomy" id="2320716"/>
    <lineage>
        <taxon>Eukaryota</taxon>
        <taxon>Viridiplantae</taxon>
        <taxon>Streptophyta</taxon>
        <taxon>Embryophyta</taxon>
        <taxon>Tracheophyta</taxon>
        <taxon>Spermatophyta</taxon>
        <taxon>Magnoliopsida</taxon>
        <taxon>Liliopsida</taxon>
        <taxon>Asparagales</taxon>
        <taxon>Orchidaceae</taxon>
        <taxon>Orchidoideae</taxon>
        <taxon>Orchideae</taxon>
        <taxon>Orchidinae</taxon>
        <taxon>Platanthera</taxon>
    </lineage>
</organism>
<sequence length="368" mass="40369">MEMEQQQPTQNQPTTAVIFAKSVNPKRILLLLLNILLLTVGGCGSPLFIRIYFLHGGSRKWFASFLQTAAFPFLLLPLLFSLISRRRRRFRSPVSPPPLFLISPFLLLSSAFIGILTGIDDFLYSYGISYLPVSTSSLLISSQLGFTALFAFLIVGQKFTSPSINSVVVLTFSAVVLGMHANGDRPEGESKVKYYAGFVMTLGAAVLYGLVLPLVELMYDKAKQDISYTLIMEIQVVIATVATAFCAAGMAVNKDFEAISKESHQFGLGETKYYVVVIFVALLSQAFFLGLVGTINYSSALLGGIVLAAGIPITEVLAVFFLHEKFNAEKGVSLALAIWGMTSYFYGEYKSYLRNKTISTENRLPISS</sequence>
<evidence type="ECO:0000256" key="3">
    <source>
        <dbReference type="ARBA" id="ARBA00022448"/>
    </source>
</evidence>
<dbReference type="PANTHER" id="PTHR31376:SF105">
    <property type="entry name" value="PURINE PERMEASE-RELATED"/>
    <property type="match status" value="1"/>
</dbReference>
<dbReference type="GO" id="GO:0015211">
    <property type="term" value="F:purine nucleoside transmembrane transporter activity"/>
    <property type="evidence" value="ECO:0007669"/>
    <property type="project" value="UniProtKB-UniRule"/>
</dbReference>
<evidence type="ECO:0000313" key="8">
    <source>
        <dbReference type="EMBL" id="KAK8956880.1"/>
    </source>
</evidence>
<protein>
    <recommendedName>
        <fullName evidence="7">Probable purine permease</fullName>
    </recommendedName>
</protein>
<proteinExistence type="inferred from homology"/>
<dbReference type="Proteomes" id="UP001418222">
    <property type="component" value="Unassembled WGS sequence"/>
</dbReference>
<feature type="transmembrane region" description="Helical" evidence="7">
    <location>
        <begin position="163"/>
        <end position="182"/>
    </location>
</feature>
<evidence type="ECO:0000256" key="2">
    <source>
        <dbReference type="ARBA" id="ARBA00006213"/>
    </source>
</evidence>
<evidence type="ECO:0000256" key="7">
    <source>
        <dbReference type="RuleBase" id="RU368015"/>
    </source>
</evidence>
<feature type="transmembrane region" description="Helical" evidence="7">
    <location>
        <begin position="139"/>
        <end position="156"/>
    </location>
</feature>
<dbReference type="AlphaFoldDB" id="A0AAP0GF37"/>
<evidence type="ECO:0000313" key="9">
    <source>
        <dbReference type="Proteomes" id="UP001418222"/>
    </source>
</evidence>